<dbReference type="AlphaFoldDB" id="A0A834HVW1"/>
<dbReference type="PANTHER" id="PTHR22872">
    <property type="entry name" value="BTK-BINDING PROTEIN-RELATED"/>
    <property type="match status" value="1"/>
</dbReference>
<feature type="compositionally biased region" description="Polar residues" evidence="4">
    <location>
        <begin position="956"/>
        <end position="970"/>
    </location>
</feature>
<dbReference type="InterPro" id="IPR000210">
    <property type="entry name" value="BTB/POZ_dom"/>
</dbReference>
<dbReference type="InterPro" id="IPR000408">
    <property type="entry name" value="Reg_chr_condens"/>
</dbReference>
<dbReference type="Pfam" id="PF00651">
    <property type="entry name" value="BTB"/>
    <property type="match status" value="2"/>
</dbReference>
<name>A0A834HVW1_RHYFE</name>
<dbReference type="PROSITE" id="PS50012">
    <property type="entry name" value="RCC1_3"/>
    <property type="match status" value="3"/>
</dbReference>
<keyword evidence="2" id="KW-0040">ANK repeat</keyword>
<feature type="compositionally biased region" description="Polar residues" evidence="4">
    <location>
        <begin position="1073"/>
        <end position="1088"/>
    </location>
</feature>
<comment type="caution">
    <text evidence="6">The sequence shown here is derived from an EMBL/GenBank/DDBJ whole genome shotgun (WGS) entry which is preliminary data.</text>
</comment>
<feature type="repeat" description="RCC1" evidence="3">
    <location>
        <begin position="147"/>
        <end position="200"/>
    </location>
</feature>
<feature type="repeat" description="RCC1" evidence="3">
    <location>
        <begin position="201"/>
        <end position="258"/>
    </location>
</feature>
<dbReference type="EMBL" id="JAACXV010014331">
    <property type="protein sequence ID" value="KAF7268343.1"/>
    <property type="molecule type" value="Genomic_DNA"/>
</dbReference>
<evidence type="ECO:0000259" key="5">
    <source>
        <dbReference type="PROSITE" id="PS50097"/>
    </source>
</evidence>
<dbReference type="InterPro" id="IPR036770">
    <property type="entry name" value="Ankyrin_rpt-contain_sf"/>
</dbReference>
<dbReference type="InterPro" id="IPR009091">
    <property type="entry name" value="RCC1/BLIP-II"/>
</dbReference>
<dbReference type="SUPFAM" id="SSF50985">
    <property type="entry name" value="RCC1/BLIP-II"/>
    <property type="match status" value="1"/>
</dbReference>
<dbReference type="SUPFAM" id="SSF48403">
    <property type="entry name" value="Ankyrin repeat"/>
    <property type="match status" value="1"/>
</dbReference>
<evidence type="ECO:0000313" key="7">
    <source>
        <dbReference type="Proteomes" id="UP000625711"/>
    </source>
</evidence>
<organism evidence="6 7">
    <name type="scientific">Rhynchophorus ferrugineus</name>
    <name type="common">Red palm weevil</name>
    <name type="synonym">Curculio ferrugineus</name>
    <dbReference type="NCBI Taxonomy" id="354439"/>
    <lineage>
        <taxon>Eukaryota</taxon>
        <taxon>Metazoa</taxon>
        <taxon>Ecdysozoa</taxon>
        <taxon>Arthropoda</taxon>
        <taxon>Hexapoda</taxon>
        <taxon>Insecta</taxon>
        <taxon>Pterygota</taxon>
        <taxon>Neoptera</taxon>
        <taxon>Endopterygota</taxon>
        <taxon>Coleoptera</taxon>
        <taxon>Polyphaga</taxon>
        <taxon>Cucujiformia</taxon>
        <taxon>Curculionidae</taxon>
        <taxon>Dryophthorinae</taxon>
        <taxon>Rhynchophorus</taxon>
    </lineage>
</organism>
<gene>
    <name evidence="6" type="ORF">GWI33_018496</name>
</gene>
<dbReference type="InterPro" id="IPR011333">
    <property type="entry name" value="SKP1/BTB/POZ_sf"/>
</dbReference>
<reference evidence="6" key="1">
    <citation type="submission" date="2020-08" db="EMBL/GenBank/DDBJ databases">
        <title>Genome sequencing and assembly of the red palm weevil Rhynchophorus ferrugineus.</title>
        <authorList>
            <person name="Dias G.B."/>
            <person name="Bergman C.M."/>
            <person name="Manee M."/>
        </authorList>
    </citation>
    <scope>NUCLEOTIDE SEQUENCE</scope>
    <source>
        <strain evidence="6">AA-2017</strain>
        <tissue evidence="6">Whole larva</tissue>
    </source>
</reference>
<feature type="region of interest" description="Disordered" evidence="4">
    <location>
        <begin position="956"/>
        <end position="979"/>
    </location>
</feature>
<protein>
    <recommendedName>
        <fullName evidence="5">BTB domain-containing protein</fullName>
    </recommendedName>
</protein>
<dbReference type="Proteomes" id="UP000625711">
    <property type="component" value="Unassembled WGS sequence"/>
</dbReference>
<evidence type="ECO:0000256" key="4">
    <source>
        <dbReference type="SAM" id="MobiDB-lite"/>
    </source>
</evidence>
<dbReference type="Gene3D" id="3.30.710.10">
    <property type="entry name" value="Potassium Channel Kv1.1, Chain A"/>
    <property type="match status" value="2"/>
</dbReference>
<feature type="region of interest" description="Disordered" evidence="4">
    <location>
        <begin position="1044"/>
        <end position="1099"/>
    </location>
</feature>
<dbReference type="PROSITE" id="PS50097">
    <property type="entry name" value="BTB"/>
    <property type="match status" value="2"/>
</dbReference>
<dbReference type="InterPro" id="IPR051625">
    <property type="entry name" value="Signaling_Regulatory_Domain"/>
</dbReference>
<feature type="domain" description="BTB" evidence="5">
    <location>
        <begin position="568"/>
        <end position="632"/>
    </location>
</feature>
<dbReference type="Pfam" id="PF12796">
    <property type="entry name" value="Ank_2"/>
    <property type="match status" value="1"/>
</dbReference>
<dbReference type="OrthoDB" id="1893551at2759"/>
<dbReference type="SMART" id="SM00225">
    <property type="entry name" value="BTB"/>
    <property type="match status" value="2"/>
</dbReference>
<accession>A0A834HVW1</accession>
<evidence type="ECO:0000256" key="1">
    <source>
        <dbReference type="ARBA" id="ARBA00022737"/>
    </source>
</evidence>
<keyword evidence="7" id="KW-1185">Reference proteome</keyword>
<evidence type="ECO:0000256" key="2">
    <source>
        <dbReference type="PROSITE-ProRule" id="PRU00023"/>
    </source>
</evidence>
<keyword evidence="1" id="KW-0677">Repeat</keyword>
<dbReference type="Pfam" id="PF00415">
    <property type="entry name" value="RCC1"/>
    <property type="match status" value="2"/>
</dbReference>
<feature type="repeat" description="RCC1" evidence="3">
    <location>
        <begin position="259"/>
        <end position="310"/>
    </location>
</feature>
<dbReference type="Gene3D" id="2.130.10.30">
    <property type="entry name" value="Regulator of chromosome condensation 1/beta-lactamase-inhibitor protein II"/>
    <property type="match status" value="1"/>
</dbReference>
<sequence>MKNITGSVAQDCTDKCSSIQHGNIINATISSREISDKDLCSYIKYVCERCEHVADTVGRNALHLAASCGRNDLVQWLVECREADINIRDKESGYTALHRSVYYGKIHTTVELIKLGANIDIQDYDGLTFLDHIVLDRYQPLSISTSGEVFTWGSNSNNTLGSQQARDFPELMNIFHKTHCNEDVKMFLINHFHSIILTESGIVYSCGHGHGGRLGLGTKHTELIPRQIKFDNNVPGNEIIQIKACCIARDHSLFLSSNGMVFSCGLNKHRVLGIKPAPENLLTPKPLRFSSDHLISVACGDYHSVVWSKTNLFTWGLNAGQLGHHLNNLGDDKYILTPKKVKFVDFESNKIKTVCASTGATVIATERGDIFVLQEYQCKKIARVNNLIVDISVIGGKLNNSLDQDLSGKNRELRVVVLVDSGTIFTWHTADPVMRQCNFFLKRPVSVKQLCLNMEQILLVTEDGEAFKGTFKPRRKKISYHNNDKNKSEFHKLVEKDDFAAIKLEKIQRIHRAIYIGSDPKGQNFGVIQDRPYKEFDCICFSESCRYSILTDGFHDLLETINPDDGLIDVTLTVDNREYFAHKYILASRSTYFSKIFAENPQKSTVNLEKVDPECFNQVLKFIYTRSCDITSGNLNNRTTRWLCEKWNSNNAKNEQKTKHCNFARIFKEIAQKFHLDDLKQLLVETELEIHMDGDNMIQNWIKPLENVTLPAVIFDRKLFPELYDVDIQCSDGAVLRAHKCLLVARSEYFSSMFSVRWISGSYSKISLPFAKEIVECLLDFLYADSFVKLEGKELEQVCEVLKLADLTLTTKLRQESENILSRLLTIKNTVPLLTLAAMVNADGLRVNCYRFIQQNLSSFLELRLLDDLENNLLHEFSVFYQNNRKFEYRQITPYSTAVSVDEVVKIASERPVSFKKEPRKNTKNRREETAKRISFSHDVSVSTNNISTENHKIKLSSSLETSTPISTPHGSPEAPKVNHTFDSFLESRVKAVTAANNLDSSSIDTDNFTPLKKSSGGSLSSSFVDDFQFPLLNSPPRGTVFHHTGNKSSNHKAEFKQKTPKMSQKQRKRLSSENGTVVTSPILSESPKNPWKSLPDPTPVVNLNDERNMDNIIHDEKKQRENLVKMKNKPLALTQLEDKAMDELKRFYSIDSVEDELIFIERVTSGAMATPVWVPK</sequence>
<dbReference type="SMART" id="SM00248">
    <property type="entry name" value="ANK"/>
    <property type="match status" value="2"/>
</dbReference>
<dbReference type="InterPro" id="IPR002110">
    <property type="entry name" value="Ankyrin_rpt"/>
</dbReference>
<evidence type="ECO:0000313" key="6">
    <source>
        <dbReference type="EMBL" id="KAF7268343.1"/>
    </source>
</evidence>
<feature type="domain" description="BTB" evidence="5">
    <location>
        <begin position="724"/>
        <end position="791"/>
    </location>
</feature>
<dbReference type="PROSITE" id="PS50297">
    <property type="entry name" value="ANK_REP_REGION"/>
    <property type="match status" value="1"/>
</dbReference>
<dbReference type="PROSITE" id="PS50088">
    <property type="entry name" value="ANK_REPEAT"/>
    <property type="match status" value="2"/>
</dbReference>
<dbReference type="Gene3D" id="1.25.40.20">
    <property type="entry name" value="Ankyrin repeat-containing domain"/>
    <property type="match status" value="1"/>
</dbReference>
<evidence type="ECO:0000256" key="3">
    <source>
        <dbReference type="PROSITE-ProRule" id="PRU00235"/>
    </source>
</evidence>
<dbReference type="PANTHER" id="PTHR22872:SF2">
    <property type="entry name" value="INHIBITOR OF BRUTON TYROSINE KINASE"/>
    <property type="match status" value="1"/>
</dbReference>
<feature type="repeat" description="ANK" evidence="2">
    <location>
        <begin position="57"/>
        <end position="90"/>
    </location>
</feature>
<dbReference type="SUPFAM" id="SSF54695">
    <property type="entry name" value="POZ domain"/>
    <property type="match status" value="2"/>
</dbReference>
<feature type="repeat" description="ANK" evidence="2">
    <location>
        <begin position="92"/>
        <end position="124"/>
    </location>
</feature>
<proteinExistence type="predicted"/>